<feature type="transmembrane region" description="Helical" evidence="9">
    <location>
        <begin position="81"/>
        <end position="114"/>
    </location>
</feature>
<reference evidence="10" key="1">
    <citation type="journal article" date="2019" name="Toxins">
        <title>Detection of Abrin-Like and Prepropulchellin-Like Toxin Genes and Transcripts Using Whole Genome Sequencing and Full-Length Transcript Sequencing of Abrus precatorius.</title>
        <authorList>
            <person name="Hovde B.T."/>
            <person name="Daligault H.E."/>
            <person name="Hanschen E.R."/>
            <person name="Kunde Y.A."/>
            <person name="Johnson M.B."/>
            <person name="Starkenburg S.R."/>
            <person name="Johnson S.L."/>
        </authorList>
    </citation>
    <scope>NUCLEOTIDE SEQUENCE [LARGE SCALE GENOMIC DNA]</scope>
</reference>
<dbReference type="KEGG" id="aprc:113848391"/>
<evidence type="ECO:0000256" key="5">
    <source>
        <dbReference type="ARBA" id="ARBA00022677"/>
    </source>
</evidence>
<evidence type="ECO:0000256" key="9">
    <source>
        <dbReference type="SAM" id="Phobius"/>
    </source>
</evidence>
<dbReference type="PANTHER" id="PTHR33203">
    <property type="entry name" value="OLEOSIN"/>
    <property type="match status" value="1"/>
</dbReference>
<evidence type="ECO:0000256" key="1">
    <source>
        <dbReference type="ARBA" id="ARBA00002582"/>
    </source>
</evidence>
<dbReference type="GeneID" id="113848391"/>
<keyword evidence="7 9" id="KW-1133">Transmembrane helix</keyword>
<evidence type="ECO:0000313" key="10">
    <source>
        <dbReference type="Proteomes" id="UP000694853"/>
    </source>
</evidence>
<comment type="similarity">
    <text evidence="4">Belongs to the oleosin family.</text>
</comment>
<keyword evidence="10" id="KW-1185">Reference proteome</keyword>
<dbReference type="OrthoDB" id="2016943at2759"/>
<evidence type="ECO:0000256" key="8">
    <source>
        <dbReference type="ARBA" id="ARBA00023136"/>
    </source>
</evidence>
<sequence>MLTPHLTPVPITHSLSFHAFPSSSLSFPFSLSHKPHILMADANPISPQTHRSTRTTPNAISATFLRTLQDHTPNSTQLAGILTLIVTASVLLLLTGLTVAGAVLALIFFLPLIIVSSPIWVPAATFLFVLAAGFFSVCGFGVALVAALSWIYRYFRGLHPPGSDRVDYARTRIYDTASHVKDYAREYGGYLQSKVKDAAPGA</sequence>
<comment type="function">
    <text evidence="1">May have a structural role to stabilize the lipid body during desiccation of the seed by preventing coalescence of the oil. Probably interacts with both lipid and phospholipid moieties of lipid bodies. May also provide recognition signals for specific lipase anchorage in lipolysis during seedling growth.</text>
</comment>
<dbReference type="GO" id="GO:0009791">
    <property type="term" value="P:post-embryonic development"/>
    <property type="evidence" value="ECO:0007669"/>
    <property type="project" value="UniProtKB-ARBA"/>
</dbReference>
<evidence type="ECO:0000256" key="3">
    <source>
        <dbReference type="ARBA" id="ARBA00004502"/>
    </source>
</evidence>
<proteinExistence type="inferred from homology"/>
<organism evidence="10 11">
    <name type="scientific">Abrus precatorius</name>
    <name type="common">Indian licorice</name>
    <name type="synonym">Glycine abrus</name>
    <dbReference type="NCBI Taxonomy" id="3816"/>
    <lineage>
        <taxon>Eukaryota</taxon>
        <taxon>Viridiplantae</taxon>
        <taxon>Streptophyta</taxon>
        <taxon>Embryophyta</taxon>
        <taxon>Tracheophyta</taxon>
        <taxon>Spermatophyta</taxon>
        <taxon>Magnoliopsida</taxon>
        <taxon>eudicotyledons</taxon>
        <taxon>Gunneridae</taxon>
        <taxon>Pentapetalae</taxon>
        <taxon>rosids</taxon>
        <taxon>fabids</taxon>
        <taxon>Fabales</taxon>
        <taxon>Fabaceae</taxon>
        <taxon>Papilionoideae</taxon>
        <taxon>50 kb inversion clade</taxon>
        <taxon>NPAAA clade</taxon>
        <taxon>indigoferoid/millettioid clade</taxon>
        <taxon>Abreae</taxon>
        <taxon>Abrus</taxon>
    </lineage>
</organism>
<dbReference type="PANTHER" id="PTHR33203:SF4">
    <property type="entry name" value="F27J15.22"/>
    <property type="match status" value="1"/>
</dbReference>
<feature type="transmembrane region" description="Helical" evidence="9">
    <location>
        <begin position="126"/>
        <end position="152"/>
    </location>
</feature>
<dbReference type="GO" id="GO:0019915">
    <property type="term" value="P:lipid storage"/>
    <property type="evidence" value="ECO:0007669"/>
    <property type="project" value="TreeGrafter"/>
</dbReference>
<dbReference type="GO" id="GO:0048608">
    <property type="term" value="P:reproductive structure development"/>
    <property type="evidence" value="ECO:0007669"/>
    <property type="project" value="UniProtKB-ARBA"/>
</dbReference>
<comment type="subcellular location">
    <subcellularLocation>
        <location evidence="3">Lipid droplet</location>
    </subcellularLocation>
    <subcellularLocation>
        <location evidence="2">Membrane</location>
        <topology evidence="2">Multi-pass membrane protein</topology>
    </subcellularLocation>
</comment>
<name>A0A8B8JSZ4_ABRPR</name>
<dbReference type="RefSeq" id="XP_027333678.1">
    <property type="nucleotide sequence ID" value="XM_027477877.1"/>
</dbReference>
<evidence type="ECO:0000256" key="2">
    <source>
        <dbReference type="ARBA" id="ARBA00004141"/>
    </source>
</evidence>
<dbReference type="GO" id="GO:0012511">
    <property type="term" value="C:monolayer-surrounded lipid storage body"/>
    <property type="evidence" value="ECO:0007669"/>
    <property type="project" value="InterPro"/>
</dbReference>
<dbReference type="AlphaFoldDB" id="A0A8B8JSZ4"/>
<accession>A0A8B8JSZ4</accession>
<keyword evidence="8 9" id="KW-0472">Membrane</keyword>
<protein>
    <submittedName>
        <fullName evidence="11">Oleosin 1</fullName>
    </submittedName>
</protein>
<gene>
    <name evidence="11" type="primary">LOC113848391</name>
</gene>
<evidence type="ECO:0000256" key="7">
    <source>
        <dbReference type="ARBA" id="ARBA00022989"/>
    </source>
</evidence>
<keyword evidence="5" id="KW-0551">Lipid droplet</keyword>
<dbReference type="GO" id="GO:0016020">
    <property type="term" value="C:membrane"/>
    <property type="evidence" value="ECO:0007669"/>
    <property type="project" value="UniProtKB-SubCell"/>
</dbReference>
<dbReference type="InterPro" id="IPR000136">
    <property type="entry name" value="Oleosin"/>
</dbReference>
<evidence type="ECO:0000256" key="4">
    <source>
        <dbReference type="ARBA" id="ARBA00010858"/>
    </source>
</evidence>
<dbReference type="Pfam" id="PF01277">
    <property type="entry name" value="Oleosin"/>
    <property type="match status" value="1"/>
</dbReference>
<dbReference type="Proteomes" id="UP000694853">
    <property type="component" value="Unplaced"/>
</dbReference>
<keyword evidence="6 9" id="KW-0812">Transmembrane</keyword>
<reference evidence="11" key="2">
    <citation type="submission" date="2025-08" db="UniProtKB">
        <authorList>
            <consortium name="RefSeq"/>
        </authorList>
    </citation>
    <scope>IDENTIFICATION</scope>
    <source>
        <tissue evidence="11">Young leaves</tissue>
    </source>
</reference>
<evidence type="ECO:0000256" key="6">
    <source>
        <dbReference type="ARBA" id="ARBA00022692"/>
    </source>
</evidence>
<evidence type="ECO:0000313" key="11">
    <source>
        <dbReference type="RefSeq" id="XP_027333678.1"/>
    </source>
</evidence>